<evidence type="ECO:0000256" key="2">
    <source>
        <dbReference type="ARBA" id="ARBA00022448"/>
    </source>
</evidence>
<dbReference type="PANTHER" id="PTHR30561:SF1">
    <property type="entry name" value="MULTIDRUG TRANSPORTER EMRE"/>
    <property type="match status" value="1"/>
</dbReference>
<reference evidence="9" key="2">
    <citation type="journal article" date="2022" name="Microbiol. Resour. Announc.">
        <title>Metagenome Sequencing to Explore Phylogenomics of Terrestrial Cyanobacteria.</title>
        <authorList>
            <person name="Ward R.D."/>
            <person name="Stajich J.E."/>
            <person name="Johansen J.R."/>
            <person name="Huntemann M."/>
            <person name="Clum A."/>
            <person name="Foster B."/>
            <person name="Foster B."/>
            <person name="Roux S."/>
            <person name="Palaniappan K."/>
            <person name="Varghese N."/>
            <person name="Mukherjee S."/>
            <person name="Reddy T.B.K."/>
            <person name="Daum C."/>
            <person name="Copeland A."/>
            <person name="Chen I.A."/>
            <person name="Ivanova N.N."/>
            <person name="Kyrpides N.C."/>
            <person name="Shapiro N."/>
            <person name="Eloe-Fadrosh E.A."/>
            <person name="Pietrasiak N."/>
        </authorList>
    </citation>
    <scope>NUCLEOTIDE SEQUENCE</scope>
    <source>
        <strain evidence="9">JT2-VF2</strain>
    </source>
</reference>
<dbReference type="InterPro" id="IPR045324">
    <property type="entry name" value="Small_multidrug_res"/>
</dbReference>
<gene>
    <name evidence="9" type="ORF">KME32_23775</name>
</gene>
<dbReference type="Gene3D" id="1.10.3730.20">
    <property type="match status" value="1"/>
</dbReference>
<keyword evidence="2" id="KW-0813">Transport</keyword>
<evidence type="ECO:0000313" key="10">
    <source>
        <dbReference type="Proteomes" id="UP000715781"/>
    </source>
</evidence>
<evidence type="ECO:0000313" key="9">
    <source>
        <dbReference type="EMBL" id="MBW4564103.1"/>
    </source>
</evidence>
<feature type="transmembrane region" description="Helical" evidence="8">
    <location>
        <begin position="86"/>
        <end position="105"/>
    </location>
</feature>
<evidence type="ECO:0000256" key="7">
    <source>
        <dbReference type="RuleBase" id="RU003942"/>
    </source>
</evidence>
<dbReference type="EMBL" id="JAHHHN010000018">
    <property type="protein sequence ID" value="MBW4564103.1"/>
    <property type="molecule type" value="Genomic_DNA"/>
</dbReference>
<feature type="transmembrane region" description="Helical" evidence="8">
    <location>
        <begin position="34"/>
        <end position="52"/>
    </location>
</feature>
<evidence type="ECO:0000256" key="6">
    <source>
        <dbReference type="ARBA" id="ARBA00023136"/>
    </source>
</evidence>
<evidence type="ECO:0000256" key="4">
    <source>
        <dbReference type="ARBA" id="ARBA00022692"/>
    </source>
</evidence>
<dbReference type="GO" id="GO:0005886">
    <property type="term" value="C:plasma membrane"/>
    <property type="evidence" value="ECO:0007669"/>
    <property type="project" value="UniProtKB-SubCell"/>
</dbReference>
<proteinExistence type="inferred from homology"/>
<dbReference type="Pfam" id="PF00893">
    <property type="entry name" value="Multi_Drug_Res"/>
    <property type="match status" value="1"/>
</dbReference>
<keyword evidence="4 7" id="KW-0812">Transmembrane</keyword>
<comment type="subcellular location">
    <subcellularLocation>
        <location evidence="1 7">Cell membrane</location>
        <topology evidence="1 7">Multi-pass membrane protein</topology>
    </subcellularLocation>
</comment>
<feature type="transmembrane region" description="Helical" evidence="8">
    <location>
        <begin position="59"/>
        <end position="80"/>
    </location>
</feature>
<evidence type="ECO:0000256" key="1">
    <source>
        <dbReference type="ARBA" id="ARBA00004651"/>
    </source>
</evidence>
<protein>
    <submittedName>
        <fullName evidence="9">Multidrug efflux SMR transporter</fullName>
    </submittedName>
</protein>
<evidence type="ECO:0000256" key="3">
    <source>
        <dbReference type="ARBA" id="ARBA00022475"/>
    </source>
</evidence>
<dbReference type="FunFam" id="1.10.3730.20:FF:000001">
    <property type="entry name" value="Quaternary ammonium compound resistance transporter SugE"/>
    <property type="match status" value="1"/>
</dbReference>
<name>A0A951Q394_9NOST</name>
<dbReference type="GO" id="GO:0022857">
    <property type="term" value="F:transmembrane transporter activity"/>
    <property type="evidence" value="ECO:0007669"/>
    <property type="project" value="InterPro"/>
</dbReference>
<dbReference type="AlphaFoldDB" id="A0A951Q394"/>
<dbReference type="Proteomes" id="UP000715781">
    <property type="component" value="Unassembled WGS sequence"/>
</dbReference>
<sequence>MSISWLYLFAAILLEVLGTTCMKLSQGFTKVGPSVLIFISYGLCLAFLTLCLKKLEISVAYSVWAGLGTTLIALIGIFWFRESTTPMKLISISLIIIGVIGLNSGK</sequence>
<organism evidence="9 10">
    <name type="scientific">Mojavia pulchra JT2-VF2</name>
    <dbReference type="NCBI Taxonomy" id="287848"/>
    <lineage>
        <taxon>Bacteria</taxon>
        <taxon>Bacillati</taxon>
        <taxon>Cyanobacteriota</taxon>
        <taxon>Cyanophyceae</taxon>
        <taxon>Nostocales</taxon>
        <taxon>Nostocaceae</taxon>
    </lineage>
</organism>
<keyword evidence="6 8" id="KW-0472">Membrane</keyword>
<dbReference type="PANTHER" id="PTHR30561">
    <property type="entry name" value="SMR FAMILY PROTON-DEPENDENT DRUG EFFLUX TRANSPORTER SUGE"/>
    <property type="match status" value="1"/>
</dbReference>
<keyword evidence="3" id="KW-1003">Cell membrane</keyword>
<dbReference type="InterPro" id="IPR037185">
    <property type="entry name" value="EmrE-like"/>
</dbReference>
<reference evidence="9" key="1">
    <citation type="submission" date="2021-05" db="EMBL/GenBank/DDBJ databases">
        <authorList>
            <person name="Pietrasiak N."/>
            <person name="Ward R."/>
            <person name="Stajich J.E."/>
            <person name="Kurbessoian T."/>
        </authorList>
    </citation>
    <scope>NUCLEOTIDE SEQUENCE</scope>
    <source>
        <strain evidence="9">JT2-VF2</strain>
    </source>
</reference>
<comment type="caution">
    <text evidence="9">The sequence shown here is derived from an EMBL/GenBank/DDBJ whole genome shotgun (WGS) entry which is preliminary data.</text>
</comment>
<evidence type="ECO:0000256" key="5">
    <source>
        <dbReference type="ARBA" id="ARBA00022989"/>
    </source>
</evidence>
<dbReference type="InterPro" id="IPR000390">
    <property type="entry name" value="Small_drug/metabolite_transptr"/>
</dbReference>
<accession>A0A951Q394</accession>
<evidence type="ECO:0000256" key="8">
    <source>
        <dbReference type="SAM" id="Phobius"/>
    </source>
</evidence>
<keyword evidence="5 8" id="KW-1133">Transmembrane helix</keyword>
<comment type="similarity">
    <text evidence="7">Belongs to the drug/metabolite transporter (DMT) superfamily. Small multidrug resistance (SMR) (TC 2.A.7.1) family.</text>
</comment>
<dbReference type="SUPFAM" id="SSF103481">
    <property type="entry name" value="Multidrug resistance efflux transporter EmrE"/>
    <property type="match status" value="1"/>
</dbReference>